<dbReference type="EMBL" id="BMNL01000002">
    <property type="protein sequence ID" value="GGP20465.1"/>
    <property type="molecule type" value="Genomic_DNA"/>
</dbReference>
<accession>A0A830GW47</accession>
<gene>
    <name evidence="2" type="ORF">GCM10007981_08650</name>
</gene>
<organism evidence="2 3">
    <name type="scientific">Thermocladium modestius</name>
    <dbReference type="NCBI Taxonomy" id="62609"/>
    <lineage>
        <taxon>Archaea</taxon>
        <taxon>Thermoproteota</taxon>
        <taxon>Thermoprotei</taxon>
        <taxon>Thermoproteales</taxon>
        <taxon>Thermoproteaceae</taxon>
        <taxon>Thermocladium</taxon>
    </lineage>
</organism>
<dbReference type="Proteomes" id="UP000610960">
    <property type="component" value="Unassembled WGS sequence"/>
</dbReference>
<reference evidence="2" key="1">
    <citation type="journal article" date="2014" name="Int. J. Syst. Evol. Microbiol.">
        <title>Complete genome sequence of Corynebacterium casei LMG S-19264T (=DSM 44701T), isolated from a smear-ripened cheese.</title>
        <authorList>
            <consortium name="US DOE Joint Genome Institute (JGI-PGF)"/>
            <person name="Walter F."/>
            <person name="Albersmeier A."/>
            <person name="Kalinowski J."/>
            <person name="Ruckert C."/>
        </authorList>
    </citation>
    <scope>NUCLEOTIDE SEQUENCE</scope>
    <source>
        <strain evidence="2">JCM 10088</strain>
    </source>
</reference>
<evidence type="ECO:0000313" key="3">
    <source>
        <dbReference type="Proteomes" id="UP000610960"/>
    </source>
</evidence>
<dbReference type="AlphaFoldDB" id="A0A830GW47"/>
<keyword evidence="1" id="KW-1133">Transmembrane helix</keyword>
<sequence>MDFAKIVGILVFISFVALVFIVSKPMLGVNQLISLMKGGITMEPHILIYSNHSISHTINLTVSNSFDFYVTIYNVSGKYFKLANQVSIMPRSTSTVAVDVTNQGAAYECLNVGNCTMRIMMGFLGVNLTETINMTLK</sequence>
<feature type="transmembrane region" description="Helical" evidence="1">
    <location>
        <begin position="6"/>
        <end position="27"/>
    </location>
</feature>
<reference evidence="2" key="2">
    <citation type="submission" date="2020-09" db="EMBL/GenBank/DDBJ databases">
        <authorList>
            <person name="Sun Q."/>
            <person name="Ohkuma M."/>
        </authorList>
    </citation>
    <scope>NUCLEOTIDE SEQUENCE</scope>
    <source>
        <strain evidence="2">JCM 10088</strain>
    </source>
</reference>
<evidence type="ECO:0000313" key="2">
    <source>
        <dbReference type="EMBL" id="GGP20465.1"/>
    </source>
</evidence>
<comment type="caution">
    <text evidence="2">The sequence shown here is derived from an EMBL/GenBank/DDBJ whole genome shotgun (WGS) entry which is preliminary data.</text>
</comment>
<keyword evidence="3" id="KW-1185">Reference proteome</keyword>
<keyword evidence="1" id="KW-0472">Membrane</keyword>
<dbReference type="RefSeq" id="WP_188596201.1">
    <property type="nucleotide sequence ID" value="NZ_BMNL01000002.1"/>
</dbReference>
<keyword evidence="1" id="KW-0812">Transmembrane</keyword>
<protein>
    <submittedName>
        <fullName evidence="2">Uncharacterized protein</fullName>
    </submittedName>
</protein>
<evidence type="ECO:0000256" key="1">
    <source>
        <dbReference type="SAM" id="Phobius"/>
    </source>
</evidence>
<proteinExistence type="predicted"/>
<name>A0A830GW47_9CREN</name>